<dbReference type="Proteomes" id="UP001209854">
    <property type="component" value="Unassembled WGS sequence"/>
</dbReference>
<dbReference type="EMBL" id="JAPFCC010000001">
    <property type="protein sequence ID" value="MCW7552596.1"/>
    <property type="molecule type" value="Genomic_DNA"/>
</dbReference>
<feature type="domain" description="Baseplate J-like C-terminal" evidence="1">
    <location>
        <begin position="211"/>
        <end position="290"/>
    </location>
</feature>
<evidence type="ECO:0000259" key="1">
    <source>
        <dbReference type="Pfam" id="PF26079"/>
    </source>
</evidence>
<organism evidence="2 3">
    <name type="scientific">Endozoicomonas gorgoniicola</name>
    <dbReference type="NCBI Taxonomy" id="1234144"/>
    <lineage>
        <taxon>Bacteria</taxon>
        <taxon>Pseudomonadati</taxon>
        <taxon>Pseudomonadota</taxon>
        <taxon>Gammaproteobacteria</taxon>
        <taxon>Oceanospirillales</taxon>
        <taxon>Endozoicomonadaceae</taxon>
        <taxon>Endozoicomonas</taxon>
    </lineage>
</organism>
<accession>A0ABT3MT83</accession>
<evidence type="ECO:0000313" key="2">
    <source>
        <dbReference type="EMBL" id="MCW7552596.1"/>
    </source>
</evidence>
<keyword evidence="3" id="KW-1185">Reference proteome</keyword>
<gene>
    <name evidence="2" type="ORF">NX722_08020</name>
</gene>
<proteinExistence type="predicted"/>
<dbReference type="InterPro" id="IPR052726">
    <property type="entry name" value="Phage_Baseplate_Hub"/>
</dbReference>
<dbReference type="Pfam" id="PF26079">
    <property type="entry name" value="Baseplate_J_C"/>
    <property type="match status" value="1"/>
</dbReference>
<dbReference type="PANTHER" id="PTHR35862">
    <property type="entry name" value="FELS-2 PROPHAGE PROTEIN"/>
    <property type="match status" value="1"/>
</dbReference>
<evidence type="ECO:0000313" key="3">
    <source>
        <dbReference type="Proteomes" id="UP001209854"/>
    </source>
</evidence>
<name>A0ABT3MT83_9GAMM</name>
<dbReference type="PIRSF" id="PIRSF020481">
    <property type="entry name" value="BAP"/>
    <property type="match status" value="1"/>
</dbReference>
<dbReference type="RefSeq" id="WP_262567548.1">
    <property type="nucleotide sequence ID" value="NZ_JAPFCC010000001.1"/>
</dbReference>
<sequence length="300" mass="32991">MAFTVIDLSQLPPPKVVEALDYEQTLSEILAELQQRYPDFSAPLESDPAYKIFEVCAYREMLLRAKINDEAQAVMLPYATDSDLDNLGALWNVKRLVIDAGDPDAIPPREKVMEKDDPYRYRIQLSMEGQTNAGTEGAYIFQSLSASGQVKDAKPKRQNDADIINTILSHEGDGTPSADLLKTVTDHLMQKHVRQLTDDLTVQGATITTYRVKADLYTQGGLGVEQVMNAARDAVQQFVESRHKLGAIVPVSGIYGALQQAGVSRVVLHEPAADITPTDVQAAYCSAIELTQKQEVLNSV</sequence>
<dbReference type="PANTHER" id="PTHR35862:SF1">
    <property type="entry name" value="FELS-2 PROPHAGE PROTEIN"/>
    <property type="match status" value="1"/>
</dbReference>
<dbReference type="InterPro" id="IPR058530">
    <property type="entry name" value="Baseplate_J-like_C"/>
</dbReference>
<comment type="caution">
    <text evidence="2">The sequence shown here is derived from an EMBL/GenBank/DDBJ whole genome shotgun (WGS) entry which is preliminary data.</text>
</comment>
<protein>
    <submittedName>
        <fullName evidence="2">Baseplate J/gp47 family protein</fullName>
    </submittedName>
</protein>
<reference evidence="2 3" key="1">
    <citation type="submission" date="2022-10" db="EMBL/GenBank/DDBJ databases">
        <title>High-quality genome sequences of two octocoral-associated bacteria, Endozoicomonas euniceicola EF212 and Endozoicomonas gorgoniicola PS125.</title>
        <authorList>
            <person name="Chiou Y.-J."/>
            <person name="Chen Y.-H."/>
        </authorList>
    </citation>
    <scope>NUCLEOTIDE SEQUENCE [LARGE SCALE GENOMIC DNA]</scope>
    <source>
        <strain evidence="2 3">PS125</strain>
    </source>
</reference>
<dbReference type="InterPro" id="IPR014507">
    <property type="entry name" value="Baseplate_assembly_J_pred"/>
</dbReference>